<dbReference type="AlphaFoldDB" id="A0A0E9W500"/>
<evidence type="ECO:0000313" key="2">
    <source>
        <dbReference type="EMBL" id="JAH84563.1"/>
    </source>
</evidence>
<dbReference type="EMBL" id="GBXM01024014">
    <property type="protein sequence ID" value="JAH84563.1"/>
    <property type="molecule type" value="Transcribed_RNA"/>
</dbReference>
<sequence length="57" mass="6931">MVCMYIFFTPHKCSSSAKRSYCNWILFLFFWFCFACFCLIFKFFFVSFFGFVHSKTA</sequence>
<keyword evidence="1" id="KW-1133">Transmembrane helix</keyword>
<keyword evidence="1" id="KW-0812">Transmembrane</keyword>
<organism evidence="2">
    <name type="scientific">Anguilla anguilla</name>
    <name type="common">European freshwater eel</name>
    <name type="synonym">Muraena anguilla</name>
    <dbReference type="NCBI Taxonomy" id="7936"/>
    <lineage>
        <taxon>Eukaryota</taxon>
        <taxon>Metazoa</taxon>
        <taxon>Chordata</taxon>
        <taxon>Craniata</taxon>
        <taxon>Vertebrata</taxon>
        <taxon>Euteleostomi</taxon>
        <taxon>Actinopterygii</taxon>
        <taxon>Neopterygii</taxon>
        <taxon>Teleostei</taxon>
        <taxon>Anguilliformes</taxon>
        <taxon>Anguillidae</taxon>
        <taxon>Anguilla</taxon>
    </lineage>
</organism>
<proteinExistence type="predicted"/>
<keyword evidence="1" id="KW-0472">Membrane</keyword>
<reference evidence="2" key="1">
    <citation type="submission" date="2014-11" db="EMBL/GenBank/DDBJ databases">
        <authorList>
            <person name="Amaro Gonzalez C."/>
        </authorList>
    </citation>
    <scope>NUCLEOTIDE SEQUENCE</scope>
</reference>
<reference evidence="2" key="2">
    <citation type="journal article" date="2015" name="Fish Shellfish Immunol.">
        <title>Early steps in the European eel (Anguilla anguilla)-Vibrio vulnificus interaction in the gills: Role of the RtxA13 toxin.</title>
        <authorList>
            <person name="Callol A."/>
            <person name="Pajuelo D."/>
            <person name="Ebbesson L."/>
            <person name="Teles M."/>
            <person name="MacKenzie S."/>
            <person name="Amaro C."/>
        </authorList>
    </citation>
    <scope>NUCLEOTIDE SEQUENCE</scope>
</reference>
<protein>
    <submittedName>
        <fullName evidence="2">Uncharacterized protein</fullName>
    </submittedName>
</protein>
<evidence type="ECO:0000256" key="1">
    <source>
        <dbReference type="SAM" id="Phobius"/>
    </source>
</evidence>
<name>A0A0E9W500_ANGAN</name>
<accession>A0A0E9W500</accession>
<feature type="transmembrane region" description="Helical" evidence="1">
    <location>
        <begin position="24"/>
        <end position="52"/>
    </location>
</feature>